<organism evidence="4 5">
    <name type="scientific">Inconstantimicrobium porci</name>
    <dbReference type="NCBI Taxonomy" id="2652291"/>
    <lineage>
        <taxon>Bacteria</taxon>
        <taxon>Bacillati</taxon>
        <taxon>Bacillota</taxon>
        <taxon>Clostridia</taxon>
        <taxon>Eubacteriales</taxon>
        <taxon>Clostridiaceae</taxon>
        <taxon>Inconstantimicrobium</taxon>
    </lineage>
</organism>
<dbReference type="PANTHER" id="PTHR43584:SF5">
    <property type="entry name" value="PROTEIN LICC"/>
    <property type="match status" value="1"/>
</dbReference>
<evidence type="ECO:0000256" key="1">
    <source>
        <dbReference type="ARBA" id="ARBA00022679"/>
    </source>
</evidence>
<reference evidence="4 5" key="1">
    <citation type="submission" date="2019-08" db="EMBL/GenBank/DDBJ databases">
        <title>In-depth cultivation of the pig gut microbiome towards novel bacterial diversity and tailored functional studies.</title>
        <authorList>
            <person name="Wylensek D."/>
            <person name="Hitch T.C.A."/>
            <person name="Clavel T."/>
        </authorList>
    </citation>
    <scope>NUCLEOTIDE SEQUENCE [LARGE SCALE GENOMIC DNA]</scope>
    <source>
        <strain evidence="4 5">WCA-383-APC-5B</strain>
    </source>
</reference>
<evidence type="ECO:0000256" key="2">
    <source>
        <dbReference type="ARBA" id="ARBA00022695"/>
    </source>
</evidence>
<evidence type="ECO:0000313" key="5">
    <source>
        <dbReference type="Proteomes" id="UP000460287"/>
    </source>
</evidence>
<dbReference type="Proteomes" id="UP000460287">
    <property type="component" value="Unassembled WGS sequence"/>
</dbReference>
<dbReference type="InterPro" id="IPR050065">
    <property type="entry name" value="GlmU-like"/>
</dbReference>
<dbReference type="EMBL" id="VULX01000023">
    <property type="protein sequence ID" value="MSR92156.1"/>
    <property type="molecule type" value="Genomic_DNA"/>
</dbReference>
<accession>A0A7X2MZV6</accession>
<dbReference type="InterPro" id="IPR036390">
    <property type="entry name" value="WH_DNA-bd_sf"/>
</dbReference>
<keyword evidence="5" id="KW-1185">Reference proteome</keyword>
<keyword evidence="1 4" id="KW-0808">Transferase</keyword>
<dbReference type="PANTHER" id="PTHR43584">
    <property type="entry name" value="NUCLEOTIDYL TRANSFERASE"/>
    <property type="match status" value="1"/>
</dbReference>
<dbReference type="InterPro" id="IPR036388">
    <property type="entry name" value="WH-like_DNA-bd_sf"/>
</dbReference>
<dbReference type="AlphaFoldDB" id="A0A7X2MZV6"/>
<comment type="caution">
    <text evidence="4">The sequence shown here is derived from an EMBL/GenBank/DDBJ whole genome shotgun (WGS) entry which is preliminary data.</text>
</comment>
<dbReference type="InterPro" id="IPR029044">
    <property type="entry name" value="Nucleotide-diphossugar_trans"/>
</dbReference>
<dbReference type="CDD" id="cd02523">
    <property type="entry name" value="PC_cytidylyltransferase"/>
    <property type="match status" value="1"/>
</dbReference>
<keyword evidence="2" id="KW-0548">Nucleotidyltransferase</keyword>
<evidence type="ECO:0000259" key="3">
    <source>
        <dbReference type="Pfam" id="PF12804"/>
    </source>
</evidence>
<dbReference type="SUPFAM" id="SSF53448">
    <property type="entry name" value="Nucleotide-diphospho-sugar transferases"/>
    <property type="match status" value="1"/>
</dbReference>
<evidence type="ECO:0000313" key="4">
    <source>
        <dbReference type="EMBL" id="MSR92156.1"/>
    </source>
</evidence>
<name>A0A7X2MZV6_9CLOT</name>
<dbReference type="InterPro" id="IPR025877">
    <property type="entry name" value="MobA-like_NTP_Trfase"/>
</dbReference>
<gene>
    <name evidence="4" type="ORF">FYJ33_12315</name>
</gene>
<dbReference type="RefSeq" id="WP_154532053.1">
    <property type="nucleotide sequence ID" value="NZ_VULX01000023.1"/>
</dbReference>
<proteinExistence type="predicted"/>
<dbReference type="SUPFAM" id="SSF46785">
    <property type="entry name" value="Winged helix' DNA-binding domain"/>
    <property type="match status" value="1"/>
</dbReference>
<dbReference type="Pfam" id="PF12804">
    <property type="entry name" value="NTP_transf_3"/>
    <property type="match status" value="1"/>
</dbReference>
<dbReference type="GO" id="GO:0016779">
    <property type="term" value="F:nucleotidyltransferase activity"/>
    <property type="evidence" value="ECO:0007669"/>
    <property type="project" value="UniProtKB-KW"/>
</dbReference>
<feature type="domain" description="MobA-like NTP transferase" evidence="3">
    <location>
        <begin position="76"/>
        <end position="185"/>
    </location>
</feature>
<sequence>MNITRYQFELLAFIEKNKLQEYTHRMLSDTLNISGTEISNSLDYLIQNEMIEKEGNKLEITKRGLEALEPYRVKRAVILAAGFGSRMVPVTLDTPKPLVKVNGRRIVDTVIDALVACDIKDITLVRGYKKEKMDELLEKYPFIKLVDNDVYDKTNNISSTMAVLDKIDECYICEADLMVSNPEIICKYQYTSNYLGSYSLETDDWCFELQDGHAVNYKKGGKYCFNAYGISYWNKEDSAKLRRDLAECYAAEDGKDIFWEFIPLNLRKEKYNVEIRQCKKSDIIEIDNFYELVLLDPAYKNYPN</sequence>
<dbReference type="Gene3D" id="1.10.10.10">
    <property type="entry name" value="Winged helix-like DNA-binding domain superfamily/Winged helix DNA-binding domain"/>
    <property type="match status" value="1"/>
</dbReference>
<protein>
    <submittedName>
        <fullName evidence="4">NTP transferase domain-containing protein</fullName>
    </submittedName>
</protein>
<dbReference type="Gene3D" id="3.90.550.10">
    <property type="entry name" value="Spore Coat Polysaccharide Biosynthesis Protein SpsA, Chain A"/>
    <property type="match status" value="1"/>
</dbReference>